<sequence>MKIVINSNDKGNVALNHLLESMKSCEEYNEYEIIIVIGGYYANTDCYDISQHENITYIKCNFNNLDLTGLTTLMELYSHDVDAYYVYLHDTCKVGKKFYKKIKSIDLTNVSSIRINKIFSMNIGIYSQKIINSFQTDLSIKNTDESKMMLLKTQSVCHEDIIFKNDVNNIILDNYDGWNYTGPTDYYNTGTMRIVEYYENLDLFKIKANWYWKDVWCLNV</sequence>
<proteinExistence type="predicted"/>
<dbReference type="EMBL" id="MN738998">
    <property type="protein sequence ID" value="QHT34279.1"/>
    <property type="molecule type" value="Genomic_DNA"/>
</dbReference>
<accession>A0A6C0F166</accession>
<protein>
    <recommendedName>
        <fullName evidence="2">Glycosyltransferase</fullName>
    </recommendedName>
</protein>
<evidence type="ECO:0000313" key="1">
    <source>
        <dbReference type="EMBL" id="QHT34279.1"/>
    </source>
</evidence>
<organism evidence="1">
    <name type="scientific">viral metagenome</name>
    <dbReference type="NCBI Taxonomy" id="1070528"/>
    <lineage>
        <taxon>unclassified sequences</taxon>
        <taxon>metagenomes</taxon>
        <taxon>organismal metagenomes</taxon>
    </lineage>
</organism>
<evidence type="ECO:0008006" key="2">
    <source>
        <dbReference type="Google" id="ProtNLM"/>
    </source>
</evidence>
<dbReference type="AlphaFoldDB" id="A0A6C0F166"/>
<name>A0A6C0F166_9ZZZZ</name>
<reference evidence="1" key="1">
    <citation type="journal article" date="2020" name="Nature">
        <title>Giant virus diversity and host interactions through global metagenomics.</title>
        <authorList>
            <person name="Schulz F."/>
            <person name="Roux S."/>
            <person name="Paez-Espino D."/>
            <person name="Jungbluth S."/>
            <person name="Walsh D.A."/>
            <person name="Denef V.J."/>
            <person name="McMahon K.D."/>
            <person name="Konstantinidis K.T."/>
            <person name="Eloe-Fadrosh E.A."/>
            <person name="Kyrpides N.C."/>
            <person name="Woyke T."/>
        </authorList>
    </citation>
    <scope>NUCLEOTIDE SEQUENCE</scope>
    <source>
        <strain evidence="1">GVMAG-M-3300009163-63</strain>
    </source>
</reference>